<evidence type="ECO:0000313" key="2">
    <source>
        <dbReference type="Proteomes" id="UP001169760"/>
    </source>
</evidence>
<gene>
    <name evidence="1" type="ORF">Q4521_21450</name>
</gene>
<dbReference type="EMBL" id="JAUOPB010000207">
    <property type="protein sequence ID" value="MDO6425061.1"/>
    <property type="molecule type" value="Genomic_DNA"/>
</dbReference>
<dbReference type="AlphaFoldDB" id="A0AAW7XBN0"/>
<feature type="non-terminal residue" evidence="1">
    <location>
        <position position="86"/>
    </location>
</feature>
<dbReference type="Proteomes" id="UP001169760">
    <property type="component" value="Unassembled WGS sequence"/>
</dbReference>
<protein>
    <submittedName>
        <fullName evidence="1">Uncharacterized protein</fullName>
    </submittedName>
</protein>
<sequence length="86" mass="10157">MRVDDYKLVRQYTDTEKKATLELYQLYENGLKRVDIEESKNLATQMPEKAKEMDLLLKQRLEKLNARYPFLNPTSKAQLPNKAKIP</sequence>
<dbReference type="SUPFAM" id="SSF53649">
    <property type="entry name" value="Alkaline phosphatase-like"/>
    <property type="match status" value="1"/>
</dbReference>
<dbReference type="InterPro" id="IPR017850">
    <property type="entry name" value="Alkaline_phosphatase_core_sf"/>
</dbReference>
<name>A0AAW7XBN0_9GAMM</name>
<reference evidence="1" key="1">
    <citation type="submission" date="2023-07" db="EMBL/GenBank/DDBJ databases">
        <title>Genome content predicts the carbon catabolic preferences of heterotrophic bacteria.</title>
        <authorList>
            <person name="Gralka M."/>
        </authorList>
    </citation>
    <scope>NUCLEOTIDE SEQUENCE</scope>
    <source>
        <strain evidence="1">I3M17_2</strain>
    </source>
</reference>
<proteinExistence type="predicted"/>
<comment type="caution">
    <text evidence="1">The sequence shown here is derived from an EMBL/GenBank/DDBJ whole genome shotgun (WGS) entry which is preliminary data.</text>
</comment>
<accession>A0AAW7XBN0</accession>
<evidence type="ECO:0000313" key="1">
    <source>
        <dbReference type="EMBL" id="MDO6425061.1"/>
    </source>
</evidence>
<organism evidence="1 2">
    <name type="scientific">Saccharophagus degradans</name>
    <dbReference type="NCBI Taxonomy" id="86304"/>
    <lineage>
        <taxon>Bacteria</taxon>
        <taxon>Pseudomonadati</taxon>
        <taxon>Pseudomonadota</taxon>
        <taxon>Gammaproteobacteria</taxon>
        <taxon>Cellvibrionales</taxon>
        <taxon>Cellvibrionaceae</taxon>
        <taxon>Saccharophagus</taxon>
    </lineage>
</organism>